<accession>A0A3B5LZT1</accession>
<dbReference type="GO" id="GO:0008083">
    <property type="term" value="F:growth factor activity"/>
    <property type="evidence" value="ECO:0007669"/>
    <property type="project" value="UniProtKB-KW"/>
</dbReference>
<dbReference type="Pfam" id="PF03039">
    <property type="entry name" value="IL12"/>
    <property type="match status" value="1"/>
</dbReference>
<dbReference type="SUPFAM" id="SSF47266">
    <property type="entry name" value="4-helical cytokines"/>
    <property type="match status" value="1"/>
</dbReference>
<dbReference type="GO" id="GO:0005125">
    <property type="term" value="F:cytokine activity"/>
    <property type="evidence" value="ECO:0007669"/>
    <property type="project" value="UniProtKB-KW"/>
</dbReference>
<dbReference type="STRING" id="32473.ENSXCOP00000016495"/>
<gene>
    <name evidence="1" type="primary">IL12A</name>
</gene>
<dbReference type="GO" id="GO:0005615">
    <property type="term" value="C:extracellular space"/>
    <property type="evidence" value="ECO:0007669"/>
    <property type="project" value="UniProtKB-KW"/>
</dbReference>
<keyword evidence="1" id="KW-0339">Growth factor</keyword>
<comment type="similarity">
    <text evidence="1">Belongs to the IL-6 superfamily.</text>
</comment>
<protein>
    <recommendedName>
        <fullName evidence="1">Interleukin-12 subunit alpha</fullName>
        <shortName evidence="1">IL-12A</shortName>
    </recommendedName>
</protein>
<proteinExistence type="inferred from homology"/>
<organism evidence="2 3">
    <name type="scientific">Xiphophorus couchianus</name>
    <name type="common">Monterrey platyfish</name>
    <dbReference type="NCBI Taxonomy" id="32473"/>
    <lineage>
        <taxon>Eukaryota</taxon>
        <taxon>Metazoa</taxon>
        <taxon>Chordata</taxon>
        <taxon>Craniata</taxon>
        <taxon>Vertebrata</taxon>
        <taxon>Euteleostomi</taxon>
        <taxon>Actinopterygii</taxon>
        <taxon>Neopterygii</taxon>
        <taxon>Teleostei</taxon>
        <taxon>Neoteleostei</taxon>
        <taxon>Acanthomorphata</taxon>
        <taxon>Ovalentaria</taxon>
        <taxon>Atherinomorphae</taxon>
        <taxon>Cyprinodontiformes</taxon>
        <taxon>Poeciliidae</taxon>
        <taxon>Poeciliinae</taxon>
        <taxon>Xiphophorus</taxon>
    </lineage>
</organism>
<evidence type="ECO:0000313" key="3">
    <source>
        <dbReference type="Proteomes" id="UP000261380"/>
    </source>
</evidence>
<dbReference type="Proteomes" id="UP000261380">
    <property type="component" value="Unplaced"/>
</dbReference>
<keyword evidence="1" id="KW-1015">Disulfide bond</keyword>
<comment type="subcellular location">
    <subcellularLocation>
        <location evidence="1">Secreted</location>
    </subcellularLocation>
</comment>
<dbReference type="Gene3D" id="1.20.1250.10">
    <property type="match status" value="1"/>
</dbReference>
<dbReference type="InterPro" id="IPR009079">
    <property type="entry name" value="4_helix_cytokine-like_core"/>
</dbReference>
<name>A0A3B5LZT1_9TELE</name>
<feature type="signal peptide" evidence="1">
    <location>
        <begin position="1"/>
        <end position="23"/>
    </location>
</feature>
<dbReference type="InterPro" id="IPR004281">
    <property type="entry name" value="IL-12_alpha"/>
</dbReference>
<comment type="subunit">
    <text evidence="1">Heterodimer with IL12B; disulfide-linked. The heterodimer is known as interleukin IL-12.</text>
</comment>
<evidence type="ECO:0000256" key="1">
    <source>
        <dbReference type="RuleBase" id="RU363133"/>
    </source>
</evidence>
<dbReference type="GO" id="GO:0006955">
    <property type="term" value="P:immune response"/>
    <property type="evidence" value="ECO:0007669"/>
    <property type="project" value="InterPro"/>
</dbReference>
<keyword evidence="1" id="KW-0964">Secreted</keyword>
<dbReference type="GeneTree" id="ENSGT00390000016906"/>
<reference evidence="2" key="2">
    <citation type="submission" date="2025-09" db="UniProtKB">
        <authorList>
            <consortium name="Ensembl"/>
        </authorList>
    </citation>
    <scope>IDENTIFICATION</scope>
</reference>
<dbReference type="Ensembl" id="ENSXCOT00000016702.1">
    <property type="protein sequence ID" value="ENSXCOP00000016495.1"/>
    <property type="gene ID" value="ENSXCOG00000012451.1"/>
</dbReference>
<evidence type="ECO:0000313" key="2">
    <source>
        <dbReference type="Ensembl" id="ENSXCOP00000016495.1"/>
    </source>
</evidence>
<keyword evidence="1" id="KW-0202">Cytokine</keyword>
<dbReference type="GO" id="GO:0005143">
    <property type="term" value="F:interleukin-12 receptor binding"/>
    <property type="evidence" value="ECO:0007669"/>
    <property type="project" value="InterPro"/>
</dbReference>
<sequence>KRFSSCAALPLMLMLLNWRTSTGLPLPPSANNSAQCASLFRDLLLSVTEVLKNLCSSLIKSNEMPMRSSETVRACSPASTQNECVMNIMRDLAFYHTAIETYLKSPLHRPETEIPLLSPTLGILRDLRKNCSSMETGERNSSEDAPDRWGNASYVNRQKMCKMMRGFHVRAVTINRAVGYISSGDHRK</sequence>
<keyword evidence="1" id="KW-0732">Signal</keyword>
<reference evidence="2" key="1">
    <citation type="submission" date="2025-08" db="UniProtKB">
        <authorList>
            <consortium name="Ensembl"/>
        </authorList>
    </citation>
    <scope>IDENTIFICATION</scope>
</reference>
<dbReference type="AlphaFoldDB" id="A0A3B5LZT1"/>
<feature type="chain" id="PRO_5017104396" description="Interleukin-12 subunit alpha" evidence="1">
    <location>
        <begin position="24"/>
        <end position="188"/>
    </location>
</feature>
<keyword evidence="3" id="KW-1185">Reference proteome</keyword>